<feature type="transmembrane region" description="Helical" evidence="1">
    <location>
        <begin position="304"/>
        <end position="321"/>
    </location>
</feature>
<name>A0A7I8DUS2_9FIRM</name>
<evidence type="ECO:0000256" key="1">
    <source>
        <dbReference type="SAM" id="Phobius"/>
    </source>
</evidence>
<evidence type="ECO:0000313" key="2">
    <source>
        <dbReference type="EMBL" id="BCL56332.1"/>
    </source>
</evidence>
<dbReference type="EMBL" id="AP024085">
    <property type="protein sequence ID" value="BCL56332.1"/>
    <property type="molecule type" value="Genomic_DNA"/>
</dbReference>
<dbReference type="Proteomes" id="UP000593842">
    <property type="component" value="Chromosome"/>
</dbReference>
<keyword evidence="1" id="KW-1133">Transmembrane helix</keyword>
<proteinExistence type="predicted"/>
<dbReference type="AlphaFoldDB" id="A0A7I8DUS2"/>
<gene>
    <name evidence="2" type="ORF">Fi14EGH31_00440</name>
</gene>
<feature type="transmembrane region" description="Helical" evidence="1">
    <location>
        <begin position="175"/>
        <end position="194"/>
    </location>
</feature>
<feature type="transmembrane region" description="Helical" evidence="1">
    <location>
        <begin position="341"/>
        <end position="363"/>
    </location>
</feature>
<keyword evidence="1" id="KW-0812">Transmembrane</keyword>
<dbReference type="KEGG" id="fit:Fi14EGH31_00440"/>
<feature type="transmembrane region" description="Helical" evidence="1">
    <location>
        <begin position="269"/>
        <end position="292"/>
    </location>
</feature>
<evidence type="ECO:0000313" key="3">
    <source>
        <dbReference type="Proteomes" id="UP000593842"/>
    </source>
</evidence>
<accession>A0A7I8DUS2</accession>
<sequence length="372" mass="44883">MVMFMIKGELYKLFRSKSVKVLFILLLVLNSFQIIYVNYQNIYGDINTGKRKILKIIEGPISQQKYDWLVNYHNTMLEQVNNGNYNTKNKSKNTFSGYVFGDEQISNNLLEDYEYTINYHSSIKNKITILDENIKKTQNSKWKKENITLKKRLKNRNLSYYYDYTLINNFMNQDFQYLLSLIFCIILVIKLFIYEKQKQTDLYFYISRKQIKKIFISKILMILLFTFISSLLLLIESYLIYYFLGMKNGLFQPLYALSHFMYEPYNISIFFYIVCNYFFRLVGCLSFSYLFLFLCHFLNKEYKGFFIAILIIYISIQLYNNNLLSIISFSSLNDSIYNQRIFMSSLLFSFIILNLNFFTYFLFKRRYYVSIN</sequence>
<organism evidence="2 3">
    <name type="scientific">Faecalibacillus intestinalis</name>
    <dbReference type="NCBI Taxonomy" id="1982626"/>
    <lineage>
        <taxon>Bacteria</taxon>
        <taxon>Bacillati</taxon>
        <taxon>Bacillota</taxon>
        <taxon>Erysipelotrichia</taxon>
        <taxon>Erysipelotrichales</taxon>
        <taxon>Coprobacillaceae</taxon>
        <taxon>Faecalibacillus</taxon>
    </lineage>
</organism>
<protein>
    <submittedName>
        <fullName evidence="2">Uncharacterized protein</fullName>
    </submittedName>
</protein>
<reference evidence="3" key="1">
    <citation type="submission" date="2020-09" db="EMBL/GenBank/DDBJ databases">
        <title>Complete genome sequencing of Faecalibacillus intestinalis strain 14EGH31.</title>
        <authorList>
            <person name="Sakamoto M."/>
            <person name="Murakami T."/>
            <person name="Mori H."/>
        </authorList>
    </citation>
    <scope>NUCLEOTIDE SEQUENCE [LARGE SCALE GENOMIC DNA]</scope>
    <source>
        <strain evidence="3">14EGH31</strain>
    </source>
</reference>
<feature type="transmembrane region" description="Helical" evidence="1">
    <location>
        <begin position="215"/>
        <end position="244"/>
    </location>
</feature>
<keyword evidence="1" id="KW-0472">Membrane</keyword>